<dbReference type="PRINTS" id="PR00702">
    <property type="entry name" value="ACRIFLAVINRP"/>
</dbReference>
<dbReference type="InterPro" id="IPR027463">
    <property type="entry name" value="AcrB_DN_DC_subdom"/>
</dbReference>
<comment type="subcellular location">
    <subcellularLocation>
        <location evidence="1">Cell membrane</location>
        <topology evidence="1">Multi-pass membrane protein</topology>
    </subcellularLocation>
</comment>
<keyword evidence="3" id="KW-0813">Transport</keyword>
<evidence type="ECO:0000256" key="5">
    <source>
        <dbReference type="ARBA" id="ARBA00022692"/>
    </source>
</evidence>
<accession>A0A149QC15</accession>
<evidence type="ECO:0000256" key="2">
    <source>
        <dbReference type="ARBA" id="ARBA00010942"/>
    </source>
</evidence>
<dbReference type="GO" id="GO:0008324">
    <property type="term" value="F:monoatomic cation transmembrane transporter activity"/>
    <property type="evidence" value="ECO:0007669"/>
    <property type="project" value="InterPro"/>
</dbReference>
<dbReference type="PATRIC" id="fig|178900.5.peg.1308"/>
<evidence type="ECO:0000313" key="9">
    <source>
        <dbReference type="EMBL" id="KXU94676.1"/>
    </source>
</evidence>
<feature type="transmembrane region" description="Helical" evidence="8">
    <location>
        <begin position="437"/>
        <end position="454"/>
    </location>
</feature>
<feature type="transmembrane region" description="Helical" evidence="8">
    <location>
        <begin position="393"/>
        <end position="416"/>
    </location>
</feature>
<name>A0A149QC15_9PROT</name>
<dbReference type="RefSeq" id="WP_062249373.1">
    <property type="nucleotide sequence ID" value="NZ_LHZA01000140.1"/>
</dbReference>
<dbReference type="InterPro" id="IPR004763">
    <property type="entry name" value="CusA-like"/>
</dbReference>
<dbReference type="GO" id="GO:0042910">
    <property type="term" value="F:xenobiotic transmembrane transporter activity"/>
    <property type="evidence" value="ECO:0007669"/>
    <property type="project" value="TreeGrafter"/>
</dbReference>
<feature type="transmembrane region" description="Helical" evidence="8">
    <location>
        <begin position="474"/>
        <end position="497"/>
    </location>
</feature>
<dbReference type="AlphaFoldDB" id="A0A149QC15"/>
<dbReference type="Gene3D" id="3.30.70.1440">
    <property type="entry name" value="Multidrug efflux transporter AcrB pore domain"/>
    <property type="match status" value="1"/>
</dbReference>
<dbReference type="Gene3D" id="1.20.1640.10">
    <property type="entry name" value="Multidrug efflux transporter AcrB transmembrane domain"/>
    <property type="match status" value="2"/>
</dbReference>
<keyword evidence="6 8" id="KW-1133">Transmembrane helix</keyword>
<dbReference type="Gene3D" id="3.30.70.1320">
    <property type="entry name" value="Multidrug efflux transporter AcrB pore domain like"/>
    <property type="match status" value="1"/>
</dbReference>
<feature type="transmembrane region" description="Helical" evidence="8">
    <location>
        <begin position="886"/>
        <end position="906"/>
    </location>
</feature>
<feature type="transmembrane region" description="Helical" evidence="8">
    <location>
        <begin position="529"/>
        <end position="548"/>
    </location>
</feature>
<dbReference type="Pfam" id="PF00873">
    <property type="entry name" value="ACR_tran"/>
    <property type="match status" value="1"/>
</dbReference>
<evidence type="ECO:0000256" key="3">
    <source>
        <dbReference type="ARBA" id="ARBA00022448"/>
    </source>
</evidence>
<feature type="transmembrane region" description="Helical" evidence="8">
    <location>
        <begin position="912"/>
        <end position="935"/>
    </location>
</feature>
<dbReference type="Gene3D" id="3.30.2090.10">
    <property type="entry name" value="Multidrug efflux transporter AcrB TolC docking domain, DN and DC subdomains"/>
    <property type="match status" value="2"/>
</dbReference>
<evidence type="ECO:0000256" key="7">
    <source>
        <dbReference type="ARBA" id="ARBA00023136"/>
    </source>
</evidence>
<organism evidence="9 10">
    <name type="scientific">Acetobacter cerevisiae</name>
    <dbReference type="NCBI Taxonomy" id="178900"/>
    <lineage>
        <taxon>Bacteria</taxon>
        <taxon>Pseudomonadati</taxon>
        <taxon>Pseudomonadota</taxon>
        <taxon>Alphaproteobacteria</taxon>
        <taxon>Acetobacterales</taxon>
        <taxon>Acetobacteraceae</taxon>
        <taxon>Acetobacter</taxon>
    </lineage>
</organism>
<dbReference type="SUPFAM" id="SSF82693">
    <property type="entry name" value="Multidrug efflux transporter AcrB pore domain, PN1, PN2, PC1 and PC2 subdomains"/>
    <property type="match status" value="2"/>
</dbReference>
<evidence type="ECO:0000256" key="1">
    <source>
        <dbReference type="ARBA" id="ARBA00004651"/>
    </source>
</evidence>
<keyword evidence="4" id="KW-1003">Cell membrane</keyword>
<keyword evidence="7 8" id="KW-0472">Membrane</keyword>
<comment type="caution">
    <text evidence="9">The sequence shown here is derived from an EMBL/GenBank/DDBJ whole genome shotgun (WGS) entry which is preliminary data.</text>
</comment>
<dbReference type="EMBL" id="LHZA01000140">
    <property type="protein sequence ID" value="KXU94676.1"/>
    <property type="molecule type" value="Genomic_DNA"/>
</dbReference>
<feature type="transmembrane region" description="Helical" evidence="8">
    <location>
        <begin position="367"/>
        <end position="387"/>
    </location>
</feature>
<proteinExistence type="inferred from homology"/>
<feature type="transmembrane region" description="Helical" evidence="8">
    <location>
        <begin position="862"/>
        <end position="881"/>
    </location>
</feature>
<evidence type="ECO:0000313" key="10">
    <source>
        <dbReference type="Proteomes" id="UP000075473"/>
    </source>
</evidence>
<dbReference type="SUPFAM" id="SSF82714">
    <property type="entry name" value="Multidrug efflux transporter AcrB TolC docking domain, DN and DC subdomains"/>
    <property type="match status" value="2"/>
</dbReference>
<evidence type="ECO:0000256" key="8">
    <source>
        <dbReference type="SAM" id="Phobius"/>
    </source>
</evidence>
<dbReference type="Proteomes" id="UP000075473">
    <property type="component" value="Unassembled WGS sequence"/>
</dbReference>
<dbReference type="NCBIfam" id="TIGR00914">
    <property type="entry name" value="2A0601"/>
    <property type="match status" value="1"/>
</dbReference>
<dbReference type="InterPro" id="IPR001036">
    <property type="entry name" value="Acrflvin-R"/>
</dbReference>
<gene>
    <name evidence="9" type="ORF">AD928_06930</name>
</gene>
<keyword evidence="5 8" id="KW-0812">Transmembrane</keyword>
<evidence type="ECO:0000256" key="4">
    <source>
        <dbReference type="ARBA" id="ARBA00022475"/>
    </source>
</evidence>
<feature type="transmembrane region" description="Helical" evidence="8">
    <location>
        <begin position="991"/>
        <end position="1015"/>
    </location>
</feature>
<dbReference type="PROSITE" id="PS51257">
    <property type="entry name" value="PROKAR_LIPOPROTEIN"/>
    <property type="match status" value="1"/>
</dbReference>
<dbReference type="SUPFAM" id="SSF82866">
    <property type="entry name" value="Multidrug efflux transporter AcrB transmembrane domain"/>
    <property type="match status" value="2"/>
</dbReference>
<evidence type="ECO:0000256" key="6">
    <source>
        <dbReference type="ARBA" id="ARBA00022989"/>
    </source>
</evidence>
<dbReference type="PANTHER" id="PTHR32063">
    <property type="match status" value="1"/>
</dbReference>
<reference evidence="9 10" key="1">
    <citation type="submission" date="2015-06" db="EMBL/GenBank/DDBJ databases">
        <title>Improved classification and identification of acetic acid bacteria using matrix-assisted laser desorption/ionization time-of-flight mass spectrometry; Gluconobacter nephelii and Gluconobacter uchimurae are later heterotypic synonyms of Gluconobacter japonicus and Gluconobacter oxydans, respectively.</title>
        <authorList>
            <person name="Li L."/>
            <person name="Cleenwerck I."/>
            <person name="De Vuyst L."/>
            <person name="Vandamme P."/>
        </authorList>
    </citation>
    <scope>NUCLEOTIDE SEQUENCE [LARGE SCALE GENOMIC DNA]</scope>
    <source>
        <strain evidence="9 10">LMG 1625</strain>
    </source>
</reference>
<dbReference type="Gene3D" id="3.30.70.1430">
    <property type="entry name" value="Multidrug efflux transporter AcrB pore domain"/>
    <property type="match status" value="2"/>
</dbReference>
<protein>
    <submittedName>
        <fullName evidence="9">Cobalt transporter</fullName>
    </submittedName>
</protein>
<sequence>MRTKPVRTFFEKLNQARFLLLAFLVLLMAGGCVVLSGLPVEAVPDISPQQVLVSAVAPGLATEEVEKLITFPVESSMAGIPGVKDLRSVSRSGVSVVYVQFEDGSDINLDRTRVNERMAQARTLLSVPGVTLNMGPLTTGMGEIFQFQLKGPGLSLMDLNRLMNWTVSPQLKLVPGVAEVNIGGGAEETWEVTLDPTRLLAYGLSVGDVYRAIDTSNAAAGGGWIEHHAEQQVVAGRGLLRSLKDFGAITVKTGPGGTAIRLRDLGRINTGPRTRLGAVTRDGKGEIVTGVVMMEKGASSDATLAGIRAALPAITQSLPAGVTLAPYYNRAMLTNRTIATVRENLLIGAALVVAVLLAVIGNLRASLLIASVIPFALVCAMTGMQVFGISANLLSLGAIDFGMIVDSSLVVVEHVLSRRLKEPNLPFGTLVRSSAEQIVRPVSFAILVIIMVYLPVLTLEGIEGRMFRPMAQTVIMALAASLLYCLVWIPILCVSVLRNTHVPHETRLMAWLRRHYLPLFSRCVRRPRLLVGGSLGVCLLAAGLAMPLGSEFVPQLEEGALTLTATRLPSTALQTVLGSVRQQERLIKSFPEVETVVSNTGTGAIPTDPMGQNETDSFILLKEPRTGRSQAELVAAMNKTLQENLPDALYSWSQPVQMRMDDLLSGVRTQIAVSVYGDDLPTLSRLSEQVVKALNSVRGAADVMAADEGTIPFLHIDVNRENAGRLNVRVQDILDLVEAIGGHIGRPTTANNAIIATQAQLDPAQTRTLAAIGALRVPQADGRGTVLLSQVADIRQQDAPPRISRDGIRRRVIIQANVRGRDLASYVTEAQKAVQRTVTLPHGYTIRWDGQFRNLQSASKRLGIVVPVALTLIFLLLVAALGTVRLALLVFCNLPLAASGGIFALVLRGLPFSISAGIGFIALFGVAVLNGVVLVSTAEQIRRRGVGAARAGFTAARERFRPVMATALVASLGFFPMAFSASAGAEVERPLASVVIGGLVTSTLLTLFVLPLLYARFMKQKTRPKEDTEPHAYPDYGR</sequence>
<feature type="transmembrane region" description="Helical" evidence="8">
    <location>
        <begin position="344"/>
        <end position="360"/>
    </location>
</feature>
<dbReference type="GO" id="GO:0005886">
    <property type="term" value="C:plasma membrane"/>
    <property type="evidence" value="ECO:0007669"/>
    <property type="project" value="UniProtKB-SubCell"/>
</dbReference>
<dbReference type="PANTHER" id="PTHR32063:SF24">
    <property type="entry name" value="CATION EFFLUX SYSTEM (ACRB_ACRD_ACRF FAMILY)"/>
    <property type="match status" value="1"/>
</dbReference>
<comment type="similarity">
    <text evidence="2">Belongs to the resistance-nodulation-cell division (RND) (TC 2.A.6) family.</text>
</comment>
<feature type="transmembrane region" description="Helical" evidence="8">
    <location>
        <begin position="963"/>
        <end position="985"/>
    </location>
</feature>